<proteinExistence type="predicted"/>
<keyword evidence="7" id="KW-0732">Signal</keyword>
<feature type="domain" description="TM2" evidence="8">
    <location>
        <begin position="65"/>
        <end position="111"/>
    </location>
</feature>
<keyword evidence="4 6" id="KW-0472">Membrane</keyword>
<organism evidence="9">
    <name type="scientific">Noctiluca scintillans</name>
    <name type="common">Sea sparkle</name>
    <name type="synonym">Red tide dinoflagellate</name>
    <dbReference type="NCBI Taxonomy" id="2966"/>
    <lineage>
        <taxon>Eukaryota</taxon>
        <taxon>Sar</taxon>
        <taxon>Alveolata</taxon>
        <taxon>Dinophyceae</taxon>
        <taxon>Noctilucales</taxon>
        <taxon>Noctilucaceae</taxon>
        <taxon>Noctiluca</taxon>
    </lineage>
</organism>
<evidence type="ECO:0000256" key="7">
    <source>
        <dbReference type="SAM" id="SignalP"/>
    </source>
</evidence>
<accession>A0A7S0ZMB3</accession>
<sequence length="210" mass="23099">MALSQILACRLAYLLLLSCATTSLGVSVEIPSMEESTPRNSSDVLLDGELVLAMDFHEPADKISKNKIILSCITGLGLGWLGIDRCFMNHMCLGVVKFLTLGGLGVWFVIDHLILTWNCLSQASSVHVFGFHAEFDSQMHIKYAFWITIVVNLVNVFNSIQGCRRVRAKNTASRRMPIRAQSVTEMTSPAERRPSSGEALRNGKPSTAKA</sequence>
<dbReference type="AlphaFoldDB" id="A0A7S0ZMB3"/>
<dbReference type="InterPro" id="IPR007829">
    <property type="entry name" value="TM2"/>
</dbReference>
<name>A0A7S0ZMB3_NOCSC</name>
<feature type="signal peptide" evidence="7">
    <location>
        <begin position="1"/>
        <end position="25"/>
    </location>
</feature>
<reference evidence="9" key="1">
    <citation type="submission" date="2021-01" db="EMBL/GenBank/DDBJ databases">
        <authorList>
            <person name="Corre E."/>
            <person name="Pelletier E."/>
            <person name="Niang G."/>
            <person name="Scheremetjew M."/>
            <person name="Finn R."/>
            <person name="Kale V."/>
            <person name="Holt S."/>
            <person name="Cochrane G."/>
            <person name="Meng A."/>
            <person name="Brown T."/>
            <person name="Cohen L."/>
        </authorList>
    </citation>
    <scope>NUCLEOTIDE SEQUENCE</scope>
</reference>
<feature type="transmembrane region" description="Helical" evidence="6">
    <location>
        <begin position="95"/>
        <end position="115"/>
    </location>
</feature>
<feature type="transmembrane region" description="Helical" evidence="6">
    <location>
        <begin position="143"/>
        <end position="160"/>
    </location>
</feature>
<keyword evidence="3 6" id="KW-1133">Transmembrane helix</keyword>
<evidence type="ECO:0000256" key="4">
    <source>
        <dbReference type="ARBA" id="ARBA00023136"/>
    </source>
</evidence>
<evidence type="ECO:0000256" key="3">
    <source>
        <dbReference type="ARBA" id="ARBA00022989"/>
    </source>
</evidence>
<dbReference type="EMBL" id="HBFQ01001101">
    <property type="protein sequence ID" value="CAD8826368.1"/>
    <property type="molecule type" value="Transcribed_RNA"/>
</dbReference>
<dbReference type="Pfam" id="PF05154">
    <property type="entry name" value="TM2"/>
    <property type="match status" value="1"/>
</dbReference>
<protein>
    <recommendedName>
        <fullName evidence="8">TM2 domain-containing protein</fullName>
    </recommendedName>
</protein>
<feature type="chain" id="PRO_5031359320" description="TM2 domain-containing protein" evidence="7">
    <location>
        <begin position="26"/>
        <end position="210"/>
    </location>
</feature>
<evidence type="ECO:0000256" key="2">
    <source>
        <dbReference type="ARBA" id="ARBA00022692"/>
    </source>
</evidence>
<evidence type="ECO:0000259" key="8">
    <source>
        <dbReference type="Pfam" id="PF05154"/>
    </source>
</evidence>
<dbReference type="GO" id="GO:0016020">
    <property type="term" value="C:membrane"/>
    <property type="evidence" value="ECO:0007669"/>
    <property type="project" value="UniProtKB-SubCell"/>
</dbReference>
<evidence type="ECO:0000313" key="9">
    <source>
        <dbReference type="EMBL" id="CAD8826368.1"/>
    </source>
</evidence>
<evidence type="ECO:0000256" key="1">
    <source>
        <dbReference type="ARBA" id="ARBA00004141"/>
    </source>
</evidence>
<keyword evidence="2 6" id="KW-0812">Transmembrane</keyword>
<comment type="subcellular location">
    <subcellularLocation>
        <location evidence="1">Membrane</location>
        <topology evidence="1">Multi-pass membrane protein</topology>
    </subcellularLocation>
</comment>
<evidence type="ECO:0000256" key="6">
    <source>
        <dbReference type="SAM" id="Phobius"/>
    </source>
</evidence>
<feature type="region of interest" description="Disordered" evidence="5">
    <location>
        <begin position="172"/>
        <end position="210"/>
    </location>
</feature>
<gene>
    <name evidence="9" type="ORF">NSCI0253_LOCUS714</name>
</gene>
<evidence type="ECO:0000256" key="5">
    <source>
        <dbReference type="SAM" id="MobiDB-lite"/>
    </source>
</evidence>